<proteinExistence type="predicted"/>
<name>A0AAF0V515_SOLVR</name>
<dbReference type="EMBL" id="CP133623">
    <property type="protein sequence ID" value="WMV58137.1"/>
    <property type="molecule type" value="Genomic_DNA"/>
</dbReference>
<organism evidence="1 2">
    <name type="scientific">Solanum verrucosum</name>
    <dbReference type="NCBI Taxonomy" id="315347"/>
    <lineage>
        <taxon>Eukaryota</taxon>
        <taxon>Viridiplantae</taxon>
        <taxon>Streptophyta</taxon>
        <taxon>Embryophyta</taxon>
        <taxon>Tracheophyta</taxon>
        <taxon>Spermatophyta</taxon>
        <taxon>Magnoliopsida</taxon>
        <taxon>eudicotyledons</taxon>
        <taxon>Gunneridae</taxon>
        <taxon>Pentapetalae</taxon>
        <taxon>asterids</taxon>
        <taxon>lamiids</taxon>
        <taxon>Solanales</taxon>
        <taxon>Solanaceae</taxon>
        <taxon>Solanoideae</taxon>
        <taxon>Solaneae</taxon>
        <taxon>Solanum</taxon>
    </lineage>
</organism>
<dbReference type="PANTHER" id="PTHR46148:SF58">
    <property type="entry name" value="RETROTRANSPOSON PROTEIN"/>
    <property type="match status" value="1"/>
</dbReference>
<dbReference type="PANTHER" id="PTHR46148">
    <property type="entry name" value="CHROMO DOMAIN-CONTAINING PROTEIN"/>
    <property type="match status" value="1"/>
</dbReference>
<sequence length="90" mass="10678">MAQSRQKSYADVRRRDLGFDVHDWVYLKVSHMKGVMRFGLGVDESLSYEEVPFEILDRQVKKLRNKEVASVKVLWRNRLFDGATRRPRPI</sequence>
<accession>A0AAF0V515</accession>
<gene>
    <name evidence="1" type="ORF">MTR67_051522</name>
</gene>
<evidence type="ECO:0000313" key="2">
    <source>
        <dbReference type="Proteomes" id="UP001234989"/>
    </source>
</evidence>
<evidence type="ECO:0000313" key="1">
    <source>
        <dbReference type="EMBL" id="WMV58137.1"/>
    </source>
</evidence>
<reference evidence="1" key="1">
    <citation type="submission" date="2023-08" db="EMBL/GenBank/DDBJ databases">
        <title>A de novo genome assembly of Solanum verrucosum Schlechtendal, a Mexican diploid species geographically isolated from the other diploid A-genome species in potato relatives.</title>
        <authorList>
            <person name="Hosaka K."/>
        </authorList>
    </citation>
    <scope>NUCLEOTIDE SEQUENCE</scope>
    <source>
        <tissue evidence="1">Young leaves</tissue>
    </source>
</reference>
<dbReference type="AlphaFoldDB" id="A0AAF0V515"/>
<dbReference type="Proteomes" id="UP001234989">
    <property type="component" value="Chromosome 12"/>
</dbReference>
<keyword evidence="2" id="KW-1185">Reference proteome</keyword>
<protein>
    <submittedName>
        <fullName evidence="1">Uncharacterized protein</fullName>
    </submittedName>
</protein>